<feature type="signal peptide" evidence="1">
    <location>
        <begin position="1"/>
        <end position="21"/>
    </location>
</feature>
<evidence type="ECO:0000313" key="2">
    <source>
        <dbReference type="EMBL" id="MCH7414254.1"/>
    </source>
</evidence>
<organism evidence="2 3">
    <name type="scientific">Belliella alkalica</name>
    <dbReference type="NCBI Taxonomy" id="1730871"/>
    <lineage>
        <taxon>Bacteria</taxon>
        <taxon>Pseudomonadati</taxon>
        <taxon>Bacteroidota</taxon>
        <taxon>Cytophagia</taxon>
        <taxon>Cytophagales</taxon>
        <taxon>Cyclobacteriaceae</taxon>
        <taxon>Belliella</taxon>
    </lineage>
</organism>
<evidence type="ECO:0008006" key="4">
    <source>
        <dbReference type="Google" id="ProtNLM"/>
    </source>
</evidence>
<dbReference type="RefSeq" id="WP_241412649.1">
    <property type="nucleotide sequence ID" value="NZ_JAKZGO010000009.1"/>
</dbReference>
<dbReference type="EMBL" id="JAKZGO010000009">
    <property type="protein sequence ID" value="MCH7414254.1"/>
    <property type="molecule type" value="Genomic_DNA"/>
</dbReference>
<protein>
    <recommendedName>
        <fullName evidence="4">Outer membrane protein beta-barrel domain-containing protein</fullName>
    </recommendedName>
</protein>
<feature type="chain" id="PRO_5046034076" description="Outer membrane protein beta-barrel domain-containing protein" evidence="1">
    <location>
        <begin position="22"/>
        <end position="260"/>
    </location>
</feature>
<proteinExistence type="predicted"/>
<accession>A0ABS9VCU5</accession>
<dbReference type="Proteomes" id="UP001165430">
    <property type="component" value="Unassembled WGS sequence"/>
</dbReference>
<evidence type="ECO:0000256" key="1">
    <source>
        <dbReference type="SAM" id="SignalP"/>
    </source>
</evidence>
<comment type="caution">
    <text evidence="2">The sequence shown here is derived from an EMBL/GenBank/DDBJ whole genome shotgun (WGS) entry which is preliminary data.</text>
</comment>
<name>A0ABS9VCU5_9BACT</name>
<keyword evidence="3" id="KW-1185">Reference proteome</keyword>
<gene>
    <name evidence="2" type="ORF">MM213_12200</name>
</gene>
<reference evidence="2" key="1">
    <citation type="submission" date="2022-03" db="EMBL/GenBank/DDBJ databases">
        <title>De novo assembled genomes of Belliella spp. (Cyclobacteriaceae) strains.</title>
        <authorList>
            <person name="Szabo A."/>
            <person name="Korponai K."/>
            <person name="Felfoldi T."/>
        </authorList>
    </citation>
    <scope>NUCLEOTIDE SEQUENCE</scope>
    <source>
        <strain evidence="2">DSM 111903</strain>
    </source>
</reference>
<evidence type="ECO:0000313" key="3">
    <source>
        <dbReference type="Proteomes" id="UP001165430"/>
    </source>
</evidence>
<dbReference type="PROSITE" id="PS51257">
    <property type="entry name" value="PROKAR_LIPOPROTEIN"/>
    <property type="match status" value="1"/>
</dbReference>
<keyword evidence="1" id="KW-0732">Signal</keyword>
<sequence>MIKKTILLAFTSILSLSCCFAQGRLSVGFDLASRKEIRSYHDPQGYLHRQYTPLFAIGGSLSYMINDKWEVESGIYETSFHQTVSAYYKEPGYIPLSGTGWQVNGLKTLQIPQRGVYDLGLNWKRFSFSAIGGLNLYHLNGSLKTRGEAGLSAILVYPTPPTNLMIYYESYPIRKSSIAFELGGQVKYQISNRLNFIYRFTALAGTRDMIKMEGYYEIDNPPTLYPFEVTSKGTALHHTFSLRYRMGKKKEKQNWWEYED</sequence>